<organism evidence="18 19">
    <name type="scientific">Fusobacterium ulcerans</name>
    <dbReference type="NCBI Taxonomy" id="861"/>
    <lineage>
        <taxon>Bacteria</taxon>
        <taxon>Fusobacteriati</taxon>
        <taxon>Fusobacteriota</taxon>
        <taxon>Fusobacteriia</taxon>
        <taxon>Fusobacteriales</taxon>
        <taxon>Fusobacteriaceae</taxon>
        <taxon>Fusobacterium</taxon>
    </lineage>
</organism>
<evidence type="ECO:0000256" key="2">
    <source>
        <dbReference type="ARBA" id="ARBA00004651"/>
    </source>
</evidence>
<dbReference type="SUPFAM" id="SSF55874">
    <property type="entry name" value="ATPase domain of HSP90 chaperone/DNA topoisomerase II/histidine kinase"/>
    <property type="match status" value="1"/>
</dbReference>
<dbReference type="SMART" id="SM00304">
    <property type="entry name" value="HAMP"/>
    <property type="match status" value="1"/>
</dbReference>
<evidence type="ECO:0000256" key="8">
    <source>
        <dbReference type="ARBA" id="ARBA00022741"/>
    </source>
</evidence>
<evidence type="ECO:0000256" key="1">
    <source>
        <dbReference type="ARBA" id="ARBA00000085"/>
    </source>
</evidence>
<evidence type="ECO:0000256" key="15">
    <source>
        <dbReference type="SAM" id="Phobius"/>
    </source>
</evidence>
<dbReference type="Gene3D" id="1.10.287.130">
    <property type="match status" value="1"/>
</dbReference>
<keyword evidence="5" id="KW-0597">Phosphoprotein</keyword>
<evidence type="ECO:0000256" key="7">
    <source>
        <dbReference type="ARBA" id="ARBA00022692"/>
    </source>
</evidence>
<dbReference type="PROSITE" id="PS50109">
    <property type="entry name" value="HIS_KIN"/>
    <property type="match status" value="1"/>
</dbReference>
<reference evidence="18 19" key="1">
    <citation type="submission" date="2018-06" db="EMBL/GenBank/DDBJ databases">
        <authorList>
            <consortium name="Pathogen Informatics"/>
            <person name="Doyle S."/>
        </authorList>
    </citation>
    <scope>NUCLEOTIDE SEQUENCE [LARGE SCALE GENOMIC DNA]</scope>
    <source>
        <strain evidence="18 19">NCTC12112</strain>
    </source>
</reference>
<evidence type="ECO:0000256" key="12">
    <source>
        <dbReference type="ARBA" id="ARBA00023012"/>
    </source>
</evidence>
<keyword evidence="12" id="KW-0902">Two-component regulatory system</keyword>
<feature type="coiled-coil region" evidence="14">
    <location>
        <begin position="210"/>
        <end position="241"/>
    </location>
</feature>
<feature type="domain" description="Histidine kinase" evidence="16">
    <location>
        <begin position="251"/>
        <end position="461"/>
    </location>
</feature>
<evidence type="ECO:0000256" key="14">
    <source>
        <dbReference type="SAM" id="Coils"/>
    </source>
</evidence>
<evidence type="ECO:0000256" key="13">
    <source>
        <dbReference type="ARBA" id="ARBA00023136"/>
    </source>
</evidence>
<name>A0AAX2JDS5_9FUSO</name>
<dbReference type="AlphaFoldDB" id="A0AAX2JDS5"/>
<evidence type="ECO:0000256" key="6">
    <source>
        <dbReference type="ARBA" id="ARBA00022679"/>
    </source>
</evidence>
<feature type="domain" description="HAMP" evidence="17">
    <location>
        <begin position="170"/>
        <end position="222"/>
    </location>
</feature>
<evidence type="ECO:0000313" key="19">
    <source>
        <dbReference type="Proteomes" id="UP000249008"/>
    </source>
</evidence>
<keyword evidence="13 15" id="KW-0472">Membrane</keyword>
<dbReference type="EC" id="2.7.13.3" evidence="3"/>
<accession>A0AAX2JDS5</accession>
<dbReference type="InterPro" id="IPR036890">
    <property type="entry name" value="HATPase_C_sf"/>
</dbReference>
<comment type="catalytic activity">
    <reaction evidence="1">
        <text>ATP + protein L-histidine = ADP + protein N-phospho-L-histidine.</text>
        <dbReference type="EC" id="2.7.13.3"/>
    </reaction>
</comment>
<dbReference type="SMART" id="SM00387">
    <property type="entry name" value="HATPase_c"/>
    <property type="match status" value="1"/>
</dbReference>
<evidence type="ECO:0000256" key="4">
    <source>
        <dbReference type="ARBA" id="ARBA00022475"/>
    </source>
</evidence>
<dbReference type="PANTHER" id="PTHR45528:SF1">
    <property type="entry name" value="SENSOR HISTIDINE KINASE CPXA"/>
    <property type="match status" value="1"/>
</dbReference>
<evidence type="ECO:0000313" key="18">
    <source>
        <dbReference type="EMBL" id="SQJ11197.1"/>
    </source>
</evidence>
<gene>
    <name evidence="18" type="primary">srrB</name>
    <name evidence="18" type="ORF">NCTC12112_02615</name>
</gene>
<proteinExistence type="predicted"/>
<keyword evidence="8" id="KW-0547">Nucleotide-binding</keyword>
<evidence type="ECO:0000259" key="16">
    <source>
        <dbReference type="PROSITE" id="PS50109"/>
    </source>
</evidence>
<dbReference type="Pfam" id="PF00512">
    <property type="entry name" value="HisKA"/>
    <property type="match status" value="1"/>
</dbReference>
<feature type="transmembrane region" description="Helical" evidence="15">
    <location>
        <begin position="7"/>
        <end position="29"/>
    </location>
</feature>
<dbReference type="InterPro" id="IPR003594">
    <property type="entry name" value="HATPase_dom"/>
</dbReference>
<dbReference type="CDD" id="cd00082">
    <property type="entry name" value="HisKA"/>
    <property type="match status" value="1"/>
</dbReference>
<keyword evidence="7 15" id="KW-0812">Transmembrane</keyword>
<dbReference type="InterPro" id="IPR036097">
    <property type="entry name" value="HisK_dim/P_sf"/>
</dbReference>
<keyword evidence="4" id="KW-1003">Cell membrane</keyword>
<evidence type="ECO:0000256" key="5">
    <source>
        <dbReference type="ARBA" id="ARBA00022553"/>
    </source>
</evidence>
<dbReference type="InterPro" id="IPR050398">
    <property type="entry name" value="HssS/ArlS-like"/>
</dbReference>
<dbReference type="GO" id="GO:0005886">
    <property type="term" value="C:plasma membrane"/>
    <property type="evidence" value="ECO:0007669"/>
    <property type="project" value="UniProtKB-SubCell"/>
</dbReference>
<keyword evidence="9" id="KW-0418">Kinase</keyword>
<evidence type="ECO:0000256" key="3">
    <source>
        <dbReference type="ARBA" id="ARBA00012438"/>
    </source>
</evidence>
<dbReference type="KEGG" id="ful:C4N20_03660"/>
<dbReference type="InterPro" id="IPR003661">
    <property type="entry name" value="HisK_dim/P_dom"/>
</dbReference>
<keyword evidence="10" id="KW-0067">ATP-binding</keyword>
<dbReference type="InterPro" id="IPR005467">
    <property type="entry name" value="His_kinase_dom"/>
</dbReference>
<dbReference type="PANTHER" id="PTHR45528">
    <property type="entry name" value="SENSOR HISTIDINE KINASE CPXA"/>
    <property type="match status" value="1"/>
</dbReference>
<comment type="subcellular location">
    <subcellularLocation>
        <location evidence="2">Cell membrane</location>
        <topology evidence="2">Multi-pass membrane protein</topology>
    </subcellularLocation>
</comment>
<dbReference type="Gene3D" id="3.30.565.10">
    <property type="entry name" value="Histidine kinase-like ATPase, C-terminal domain"/>
    <property type="match status" value="1"/>
</dbReference>
<keyword evidence="14" id="KW-0175">Coiled coil</keyword>
<dbReference type="GO" id="GO:0000155">
    <property type="term" value="F:phosphorelay sensor kinase activity"/>
    <property type="evidence" value="ECO:0007669"/>
    <property type="project" value="InterPro"/>
</dbReference>
<dbReference type="Gene3D" id="6.10.340.10">
    <property type="match status" value="1"/>
</dbReference>
<dbReference type="CDD" id="cd06225">
    <property type="entry name" value="HAMP"/>
    <property type="match status" value="1"/>
</dbReference>
<dbReference type="GO" id="GO:0005524">
    <property type="term" value="F:ATP binding"/>
    <property type="evidence" value="ECO:0007669"/>
    <property type="project" value="UniProtKB-KW"/>
</dbReference>
<dbReference type="PROSITE" id="PS50885">
    <property type="entry name" value="HAMP"/>
    <property type="match status" value="1"/>
</dbReference>
<sequence length="478" mass="55831">MKIRWKIFFLMFSVVVMIILGLLVTNSIYLEKFYIKNKKEKLVELGKILVDPKYVIDFQNLEMHSNVAILIKKNQELYRLETESILSKGEIDSIAEKLKGNEYVFEEITLLDYRGKVLILFMPYRSDRYIEIITPLSFIQEGLEISTRYHLLIIVLALIIGSSMSFIFSKKMTDPILEIKEITQKISELDFNRKFEKDSKDEIGELGYSINRMGETLEKSIDELNKVNKKLMIDIENEKRLDKLRKEFIASVSHELKTPISIIQGYAQGLVENVANEEDKNFYCEVIMEESLKMDSLVKELLLISQMESGYFKMDIEEVNFYPMIKDIRDKYSSKYKKIIYNGSKEIFVLCDEKYIERVLDNLVVNALKYSSGERDVIISTEDLGNKERIIVSNETDRLTEGDLDSIWTPFYRLDKVRDRDGHGLGLSIVRGILENHKSKFGVYFSEDKVVNFWFELAKKAEDIKDVYDDEALEAEKV</sequence>
<evidence type="ECO:0000259" key="17">
    <source>
        <dbReference type="PROSITE" id="PS50885"/>
    </source>
</evidence>
<dbReference type="SUPFAM" id="SSF47384">
    <property type="entry name" value="Homodimeric domain of signal transducing histidine kinase"/>
    <property type="match status" value="1"/>
</dbReference>
<evidence type="ECO:0000256" key="11">
    <source>
        <dbReference type="ARBA" id="ARBA00022989"/>
    </source>
</evidence>
<dbReference type="GeneID" id="78453893"/>
<dbReference type="CDD" id="cd00075">
    <property type="entry name" value="HATPase"/>
    <property type="match status" value="1"/>
</dbReference>
<dbReference type="Pfam" id="PF02518">
    <property type="entry name" value="HATPase_c"/>
    <property type="match status" value="1"/>
</dbReference>
<evidence type="ECO:0000256" key="9">
    <source>
        <dbReference type="ARBA" id="ARBA00022777"/>
    </source>
</evidence>
<dbReference type="Pfam" id="PF00672">
    <property type="entry name" value="HAMP"/>
    <property type="match status" value="1"/>
</dbReference>
<dbReference type="InterPro" id="IPR003660">
    <property type="entry name" value="HAMP_dom"/>
</dbReference>
<evidence type="ECO:0000256" key="10">
    <source>
        <dbReference type="ARBA" id="ARBA00022840"/>
    </source>
</evidence>
<keyword evidence="11 15" id="KW-1133">Transmembrane helix</keyword>
<dbReference type="RefSeq" id="WP_005980765.1">
    <property type="nucleotide sequence ID" value="NZ_CABKNW010000005.1"/>
</dbReference>
<protein>
    <recommendedName>
        <fullName evidence="3">histidine kinase</fullName>
        <ecNumber evidence="3">2.7.13.3</ecNumber>
    </recommendedName>
</protein>
<dbReference type="EMBL" id="LS483487">
    <property type="protein sequence ID" value="SQJ11197.1"/>
    <property type="molecule type" value="Genomic_DNA"/>
</dbReference>
<dbReference type="FunFam" id="1.10.287.130:FF:000001">
    <property type="entry name" value="Two-component sensor histidine kinase"/>
    <property type="match status" value="1"/>
</dbReference>
<dbReference type="Proteomes" id="UP000249008">
    <property type="component" value="Chromosome 1"/>
</dbReference>
<keyword evidence="6 18" id="KW-0808">Transferase</keyword>
<dbReference type="SUPFAM" id="SSF158472">
    <property type="entry name" value="HAMP domain-like"/>
    <property type="match status" value="1"/>
</dbReference>
<dbReference type="SMART" id="SM00388">
    <property type="entry name" value="HisKA"/>
    <property type="match status" value="1"/>
</dbReference>